<feature type="modified residue" description="4-aspartylphosphate" evidence="10">
    <location>
        <position position="1268"/>
    </location>
</feature>
<evidence type="ECO:0000259" key="13">
    <source>
        <dbReference type="PROSITE" id="PS50110"/>
    </source>
</evidence>
<dbReference type="Gene3D" id="3.30.565.10">
    <property type="entry name" value="Histidine kinase-like ATPase, C-terminal domain"/>
    <property type="match status" value="1"/>
</dbReference>
<dbReference type="EMBL" id="KN880657">
    <property type="protein sequence ID" value="KIY64049.1"/>
    <property type="molecule type" value="Genomic_DNA"/>
</dbReference>
<feature type="domain" description="HAMP" evidence="14">
    <location>
        <begin position="216"/>
        <end position="269"/>
    </location>
</feature>
<dbReference type="STRING" id="1314674.A0A0D7B1K6"/>
<evidence type="ECO:0000313" key="16">
    <source>
        <dbReference type="Proteomes" id="UP000054007"/>
    </source>
</evidence>
<keyword evidence="6" id="KW-0547">Nucleotide-binding</keyword>
<dbReference type="InterPro" id="IPR011006">
    <property type="entry name" value="CheY-like_superfamily"/>
</dbReference>
<feature type="region of interest" description="Disordered" evidence="11">
    <location>
        <begin position="1"/>
        <end position="24"/>
    </location>
</feature>
<dbReference type="Pfam" id="PF02518">
    <property type="entry name" value="HATPase_c"/>
    <property type="match status" value="1"/>
</dbReference>
<evidence type="ECO:0000256" key="10">
    <source>
        <dbReference type="PROSITE-ProRule" id="PRU00169"/>
    </source>
</evidence>
<evidence type="ECO:0000259" key="14">
    <source>
        <dbReference type="PROSITE" id="PS50885"/>
    </source>
</evidence>
<feature type="domain" description="HAMP" evidence="14">
    <location>
        <begin position="677"/>
        <end position="730"/>
    </location>
</feature>
<dbReference type="Proteomes" id="UP000054007">
    <property type="component" value="Unassembled WGS sequence"/>
</dbReference>
<proteinExistence type="predicted"/>
<dbReference type="SUPFAM" id="SSF52172">
    <property type="entry name" value="CheY-like"/>
    <property type="match status" value="2"/>
</dbReference>
<protein>
    <recommendedName>
        <fullName evidence="2">histidine kinase</fullName>
        <ecNumber evidence="2">2.7.13.3</ecNumber>
    </recommendedName>
</protein>
<dbReference type="Pfam" id="PF00672">
    <property type="entry name" value="HAMP"/>
    <property type="match status" value="3"/>
</dbReference>
<dbReference type="InterPro" id="IPR001789">
    <property type="entry name" value="Sig_transdc_resp-reg_receiver"/>
</dbReference>
<dbReference type="GO" id="GO:0005524">
    <property type="term" value="F:ATP binding"/>
    <property type="evidence" value="ECO:0007669"/>
    <property type="project" value="UniProtKB-KW"/>
</dbReference>
<keyword evidence="7" id="KW-0418">Kinase</keyword>
<dbReference type="CDD" id="cd06225">
    <property type="entry name" value="HAMP"/>
    <property type="match status" value="5"/>
</dbReference>
<sequence length="1385" mass="149768">MMTGDHEDAASVGPDSTTPTMDGSADEHPFFTYLCTALSPLLTSPLAPASLPLASYNGPTSWKTKTIQRNLSTLLARMKAAEDTLRSKGIETPRISQTERIADAAPVSNGTSTPTTLSERVPAPVSDSPYFPDPIRSSVYTRPTFASLASQSGPISAPASLRVDHAVCSHCGAPVTKDSIGRSKIRSPASPLLVPSDGPLATAAKEGGLSAMDELQLLKKQVQDVARVCNAVATGDLSQKITVEVHSDVMNNLKAAINTMVDKLGRFAKEVTRVSLEVGTEGKLGGQAHVPGVEGTWLELTDVVNKLAGNLTMQVRSIAEVTKAVAQGDLSRQIEVDARGEILDLKNTVNGMVVRLRALAAEVTRVTLEVGSQGKLGGQASVPDVEGVWLELVINVNRMCSSLTDQVRSIASVTTAVAEGDLTRKIKIEVEGEMHQLKTTVNSMVDDLNSFASEVTRVALEVGTQGILGGQARVEGVKGTWADLTTNVNKMATNLTNQVRSISKVTKAVACGQLDQTVEADVQGEMLELKESVNQMVTQLLVFAHEVTRVSLEVGTEGKLGGQARVPGVEGTWKALTENVNLMAMNLTNQVREIAAVTKAVANGDLTKKVQVNVRGEFLDLKDTVNNMTDSLSVFATEVTRLAREVGTEGRLGGQARVKNVAGTWKQLTDNVNVMASNLTQQVRVIAKATSAVARGDLTQKIKNVQVSGEMLQLVQTINQMIDQLDIFAVEVKKVAREVGTEGKLGGVADVGNVQGIWHEITLAVNTMAGNLTTQVRGFAQISAAAMDGDFTRFITVEASGEMDSLKSHINSMVFNLRDSIQKNTAAREAAELANRSKSEFLANMSHEIRTPMNGIIGMTELTLDSDLNRSQRESLLLVHNLARSLLLIIDDILDISKIEAGRMTMEAVTYSLRQTVFAILKTLVVRATQNNLDLTFEIQPDIPDQLIGDSLRLRQVVTNLVGNAIKFTPAKSSSRGHVALTARLLALDDENVSLEFSVTDTGIGIAKDKLNIIFDTFCQADGSTTREYGGTGLGLSISKRLVHLMNGNMWVESEVDRGSRFFFTITSQISHMSLDTVQGKMTPFANRSILFVDAENTNEDVADMINELGLSVTRVHSVSEVADKDTCPHFDSIVVDSIKNTDLVREHEHLRYIPMVLLAPLIPQLDLKWCLDNSISSHVNTPVSLQDLAAAIITALESNTVNPVMAPNESNYDILLAEDNLVNQKLAVKILEKYGHRVEIAENGQVALDAYKQRIRQGRPFDVILMDVSMPFMGGMEATELIRSWEMQEAVPPIPIIALTAHAMIGDRERCLQAGMDDHITKPLRRNDLLNAIQKLVSERSTVQRNLQLRRQANAWVNAANHAAGSNWVNSANGAAGAFNILGP</sequence>
<dbReference type="OrthoDB" id="10266508at2759"/>
<dbReference type="Pfam" id="PF18947">
    <property type="entry name" value="HAMP_2"/>
    <property type="match status" value="2"/>
</dbReference>
<gene>
    <name evidence="15" type="ORF">CYLTODRAFT_493446</name>
</gene>
<dbReference type="CDD" id="cd00082">
    <property type="entry name" value="HisKA"/>
    <property type="match status" value="1"/>
</dbReference>
<dbReference type="FunFam" id="1.10.287.130:FF:000002">
    <property type="entry name" value="Two-component osmosensing histidine kinase"/>
    <property type="match status" value="1"/>
</dbReference>
<feature type="compositionally biased region" description="Polar residues" evidence="11">
    <location>
        <begin position="108"/>
        <end position="118"/>
    </location>
</feature>
<evidence type="ECO:0000256" key="4">
    <source>
        <dbReference type="ARBA" id="ARBA00022679"/>
    </source>
</evidence>
<dbReference type="InterPro" id="IPR003594">
    <property type="entry name" value="HATPase_dom"/>
</dbReference>
<dbReference type="CDD" id="cd16922">
    <property type="entry name" value="HATPase_EvgS-ArcB-TorS-like"/>
    <property type="match status" value="1"/>
</dbReference>
<keyword evidence="5" id="KW-0677">Repeat</keyword>
<evidence type="ECO:0000256" key="5">
    <source>
        <dbReference type="ARBA" id="ARBA00022737"/>
    </source>
</evidence>
<feature type="domain" description="HAMP" evidence="14">
    <location>
        <begin position="770"/>
        <end position="822"/>
    </location>
</feature>
<dbReference type="InterPro" id="IPR004358">
    <property type="entry name" value="Sig_transdc_His_kin-like_C"/>
</dbReference>
<feature type="region of interest" description="Disordered" evidence="11">
    <location>
        <begin position="106"/>
        <end position="128"/>
    </location>
</feature>
<feature type="domain" description="HAMP" evidence="14">
    <location>
        <begin position="585"/>
        <end position="637"/>
    </location>
</feature>
<keyword evidence="16" id="KW-1185">Reference proteome</keyword>
<dbReference type="PANTHER" id="PTHR45339:SF1">
    <property type="entry name" value="HYBRID SIGNAL TRANSDUCTION HISTIDINE KINASE J"/>
    <property type="match status" value="1"/>
</dbReference>
<dbReference type="GO" id="GO:0016020">
    <property type="term" value="C:membrane"/>
    <property type="evidence" value="ECO:0007669"/>
    <property type="project" value="InterPro"/>
</dbReference>
<evidence type="ECO:0000259" key="12">
    <source>
        <dbReference type="PROSITE" id="PS50109"/>
    </source>
</evidence>
<dbReference type="SMART" id="SM00448">
    <property type="entry name" value="REC"/>
    <property type="match status" value="1"/>
</dbReference>
<evidence type="ECO:0000256" key="11">
    <source>
        <dbReference type="SAM" id="MobiDB-lite"/>
    </source>
</evidence>
<dbReference type="PANTHER" id="PTHR45339">
    <property type="entry name" value="HYBRID SIGNAL TRANSDUCTION HISTIDINE KINASE J"/>
    <property type="match status" value="1"/>
</dbReference>
<dbReference type="InterPro" id="IPR003660">
    <property type="entry name" value="HAMP_dom"/>
</dbReference>
<organism evidence="15 16">
    <name type="scientific">Cylindrobasidium torrendii FP15055 ss-10</name>
    <dbReference type="NCBI Taxonomy" id="1314674"/>
    <lineage>
        <taxon>Eukaryota</taxon>
        <taxon>Fungi</taxon>
        <taxon>Dikarya</taxon>
        <taxon>Basidiomycota</taxon>
        <taxon>Agaricomycotina</taxon>
        <taxon>Agaricomycetes</taxon>
        <taxon>Agaricomycetidae</taxon>
        <taxon>Agaricales</taxon>
        <taxon>Marasmiineae</taxon>
        <taxon>Physalacriaceae</taxon>
        <taxon>Cylindrobasidium</taxon>
    </lineage>
</organism>
<dbReference type="FunFam" id="3.30.565.10:FF:000010">
    <property type="entry name" value="Sensor histidine kinase RcsC"/>
    <property type="match status" value="1"/>
</dbReference>
<feature type="domain" description="Histidine kinase" evidence="12">
    <location>
        <begin position="844"/>
        <end position="1070"/>
    </location>
</feature>
<dbReference type="SUPFAM" id="SSF55874">
    <property type="entry name" value="ATPase domain of HSP90 chaperone/DNA topoisomerase II/histidine kinase"/>
    <property type="match status" value="1"/>
</dbReference>
<dbReference type="Pfam" id="PF00512">
    <property type="entry name" value="HisKA"/>
    <property type="match status" value="1"/>
</dbReference>
<dbReference type="PRINTS" id="PR00344">
    <property type="entry name" value="BCTRLSENSOR"/>
</dbReference>
<dbReference type="PROSITE" id="PS50109">
    <property type="entry name" value="HIS_KIN"/>
    <property type="match status" value="1"/>
</dbReference>
<dbReference type="PROSITE" id="PS50110">
    <property type="entry name" value="RESPONSE_REGULATORY"/>
    <property type="match status" value="1"/>
</dbReference>
<evidence type="ECO:0000313" key="15">
    <source>
        <dbReference type="EMBL" id="KIY64049.1"/>
    </source>
</evidence>
<dbReference type="SUPFAM" id="SSF58104">
    <property type="entry name" value="Methyl-accepting chemotaxis protein (MCP) signaling domain"/>
    <property type="match status" value="4"/>
</dbReference>
<evidence type="ECO:0000256" key="6">
    <source>
        <dbReference type="ARBA" id="ARBA00022741"/>
    </source>
</evidence>
<keyword evidence="8" id="KW-0067">ATP-binding</keyword>
<dbReference type="InterPro" id="IPR036890">
    <property type="entry name" value="HATPase_C_sf"/>
</dbReference>
<dbReference type="FunFam" id="1.20.120.1530:FF:000003">
    <property type="entry name" value="Atypical/HisK protein kinase"/>
    <property type="match status" value="1"/>
</dbReference>
<dbReference type="PROSITE" id="PS50885">
    <property type="entry name" value="HAMP"/>
    <property type="match status" value="7"/>
</dbReference>
<dbReference type="GO" id="GO:0000155">
    <property type="term" value="F:phosphorelay sensor kinase activity"/>
    <property type="evidence" value="ECO:0007669"/>
    <property type="project" value="InterPro"/>
</dbReference>
<dbReference type="SMART" id="SM00388">
    <property type="entry name" value="HisKA"/>
    <property type="match status" value="1"/>
</dbReference>
<evidence type="ECO:0000256" key="2">
    <source>
        <dbReference type="ARBA" id="ARBA00012438"/>
    </source>
</evidence>
<dbReference type="FunFam" id="3.40.50.2300:FF:000235">
    <property type="entry name" value="Probable nik-1 protein (Os-1p protein)"/>
    <property type="match status" value="1"/>
</dbReference>
<keyword evidence="3 10" id="KW-0597">Phosphoprotein</keyword>
<dbReference type="Pfam" id="PF00072">
    <property type="entry name" value="Response_reg"/>
    <property type="match status" value="1"/>
</dbReference>
<keyword evidence="4" id="KW-0808">Transferase</keyword>
<accession>A0A0D7B1K6</accession>
<name>A0A0D7B1K6_9AGAR</name>
<dbReference type="EC" id="2.7.13.3" evidence="2"/>
<feature type="domain" description="HAMP" evidence="14">
    <location>
        <begin position="401"/>
        <end position="453"/>
    </location>
</feature>
<dbReference type="FunFam" id="1.20.120.1530:FF:000002">
    <property type="entry name" value="Two-component osmosensing histidine kinase"/>
    <property type="match status" value="2"/>
</dbReference>
<feature type="domain" description="HAMP" evidence="14">
    <location>
        <begin position="493"/>
        <end position="545"/>
    </location>
</feature>
<feature type="domain" description="Response regulatory" evidence="13">
    <location>
        <begin position="1214"/>
        <end position="1338"/>
    </location>
</feature>
<dbReference type="SUPFAM" id="SSF47384">
    <property type="entry name" value="Homodimeric domain of signal transducing histidine kinase"/>
    <property type="match status" value="1"/>
</dbReference>
<keyword evidence="9" id="KW-0902">Two-component regulatory system</keyword>
<dbReference type="SMART" id="SM00304">
    <property type="entry name" value="HAMP"/>
    <property type="match status" value="7"/>
</dbReference>
<dbReference type="InterPro" id="IPR003661">
    <property type="entry name" value="HisK_dim/P_dom"/>
</dbReference>
<evidence type="ECO:0000256" key="3">
    <source>
        <dbReference type="ARBA" id="ARBA00022553"/>
    </source>
</evidence>
<evidence type="ECO:0000256" key="7">
    <source>
        <dbReference type="ARBA" id="ARBA00022777"/>
    </source>
</evidence>
<reference evidence="15 16" key="1">
    <citation type="journal article" date="2015" name="Fungal Genet. Biol.">
        <title>Evolution of novel wood decay mechanisms in Agaricales revealed by the genome sequences of Fistulina hepatica and Cylindrobasidium torrendii.</title>
        <authorList>
            <person name="Floudas D."/>
            <person name="Held B.W."/>
            <person name="Riley R."/>
            <person name="Nagy L.G."/>
            <person name="Koehler G."/>
            <person name="Ransdell A.S."/>
            <person name="Younus H."/>
            <person name="Chow J."/>
            <person name="Chiniquy J."/>
            <person name="Lipzen A."/>
            <person name="Tritt A."/>
            <person name="Sun H."/>
            <person name="Haridas S."/>
            <person name="LaButti K."/>
            <person name="Ohm R.A."/>
            <person name="Kues U."/>
            <person name="Blanchette R.A."/>
            <person name="Grigoriev I.V."/>
            <person name="Minto R.E."/>
            <person name="Hibbett D.S."/>
        </authorList>
    </citation>
    <scope>NUCLEOTIDE SEQUENCE [LARGE SCALE GENOMIC DNA]</scope>
    <source>
        <strain evidence="15 16">FP15055 ss-10</strain>
    </source>
</reference>
<dbReference type="InterPro" id="IPR005467">
    <property type="entry name" value="His_kinase_dom"/>
</dbReference>
<dbReference type="GO" id="GO:0071474">
    <property type="term" value="P:cellular hyperosmotic response"/>
    <property type="evidence" value="ECO:0007669"/>
    <property type="project" value="TreeGrafter"/>
</dbReference>
<dbReference type="SMART" id="SM00387">
    <property type="entry name" value="HATPase_c"/>
    <property type="match status" value="1"/>
</dbReference>
<dbReference type="Gene3D" id="3.40.50.2300">
    <property type="match status" value="1"/>
</dbReference>
<evidence type="ECO:0000256" key="1">
    <source>
        <dbReference type="ARBA" id="ARBA00000085"/>
    </source>
</evidence>
<dbReference type="Gene3D" id="1.10.287.130">
    <property type="match status" value="1"/>
</dbReference>
<feature type="domain" description="HAMP" evidence="14">
    <location>
        <begin position="309"/>
        <end position="361"/>
    </location>
</feature>
<dbReference type="InterPro" id="IPR036097">
    <property type="entry name" value="HisK_dim/P_sf"/>
</dbReference>
<comment type="catalytic activity">
    <reaction evidence="1">
        <text>ATP + protein L-histidine = ADP + protein N-phospho-L-histidine.</text>
        <dbReference type="EC" id="2.7.13.3"/>
    </reaction>
</comment>
<evidence type="ECO:0000256" key="8">
    <source>
        <dbReference type="ARBA" id="ARBA00022840"/>
    </source>
</evidence>
<dbReference type="CDD" id="cd17546">
    <property type="entry name" value="REC_hyHK_CKI1_RcsC-like"/>
    <property type="match status" value="1"/>
</dbReference>
<dbReference type="Gene3D" id="1.20.120.1530">
    <property type="match status" value="4"/>
</dbReference>
<evidence type="ECO:0000256" key="9">
    <source>
        <dbReference type="ARBA" id="ARBA00023012"/>
    </source>
</evidence>